<proteinExistence type="predicted"/>
<feature type="transmembrane region" description="Helical" evidence="1">
    <location>
        <begin position="144"/>
        <end position="164"/>
    </location>
</feature>
<sequence length="276" mass="31103">MRRKLSEGRESKRQALLRKRKEEPAAFWTYVVLRFIVILILIRCILRGDIESAFVCVLVLIIYTLPQLVENKLNIDIPTALEVIIFVFVFAAEILGELQSYFIKYSNWDTILHTSSGFLCAAVGFSLVDLLNRSDSVKVQLSPGYLALTAFCFSMTIGVLWEFIEFSADRLFLLDMQKDTIVSQISSVSLDPTNSNISITVKDIEDVILVTDSGEQPLGLGGFLDIGLYDTMEDLFVNFVGAVVFSVAAFFECKSEKRPLTTALTLRRKKRTQQSI</sequence>
<feature type="transmembrane region" description="Helical" evidence="1">
    <location>
        <begin position="81"/>
        <end position="103"/>
    </location>
</feature>
<accession>A0A9D1K837</accession>
<evidence type="ECO:0000313" key="2">
    <source>
        <dbReference type="EMBL" id="HIS97513.1"/>
    </source>
</evidence>
<keyword evidence="1" id="KW-0472">Membrane</keyword>
<dbReference type="Proteomes" id="UP000886876">
    <property type="component" value="Unassembled WGS sequence"/>
</dbReference>
<dbReference type="EMBL" id="DVJS01000147">
    <property type="protein sequence ID" value="HIS97513.1"/>
    <property type="molecule type" value="Genomic_DNA"/>
</dbReference>
<feature type="transmembrane region" description="Helical" evidence="1">
    <location>
        <begin position="235"/>
        <end position="251"/>
    </location>
</feature>
<name>A0A9D1K837_9FIRM</name>
<feature type="transmembrane region" description="Helical" evidence="1">
    <location>
        <begin position="52"/>
        <end position="69"/>
    </location>
</feature>
<reference evidence="2" key="1">
    <citation type="submission" date="2020-10" db="EMBL/GenBank/DDBJ databases">
        <authorList>
            <person name="Gilroy R."/>
        </authorList>
    </citation>
    <scope>NUCLEOTIDE SEQUENCE</scope>
    <source>
        <strain evidence="2">ChiHecec3B27-6122</strain>
    </source>
</reference>
<evidence type="ECO:0000256" key="1">
    <source>
        <dbReference type="SAM" id="Phobius"/>
    </source>
</evidence>
<protein>
    <submittedName>
        <fullName evidence="2">Uncharacterized protein</fullName>
    </submittedName>
</protein>
<feature type="transmembrane region" description="Helical" evidence="1">
    <location>
        <begin position="115"/>
        <end position="132"/>
    </location>
</feature>
<feature type="transmembrane region" description="Helical" evidence="1">
    <location>
        <begin position="27"/>
        <end position="46"/>
    </location>
</feature>
<dbReference type="Pfam" id="PF09997">
    <property type="entry name" value="DUF2238"/>
    <property type="match status" value="1"/>
</dbReference>
<organism evidence="2 3">
    <name type="scientific">Candidatus Scatomorpha pullistercoris</name>
    <dbReference type="NCBI Taxonomy" id="2840929"/>
    <lineage>
        <taxon>Bacteria</taxon>
        <taxon>Bacillati</taxon>
        <taxon>Bacillota</taxon>
        <taxon>Clostridia</taxon>
        <taxon>Eubacteriales</taxon>
        <taxon>Candidatus Scatomorpha</taxon>
    </lineage>
</organism>
<dbReference type="AlphaFoldDB" id="A0A9D1K837"/>
<comment type="caution">
    <text evidence="2">The sequence shown here is derived from an EMBL/GenBank/DDBJ whole genome shotgun (WGS) entry which is preliminary data.</text>
</comment>
<reference evidence="2" key="2">
    <citation type="journal article" date="2021" name="PeerJ">
        <title>Extensive microbial diversity within the chicken gut microbiome revealed by metagenomics and culture.</title>
        <authorList>
            <person name="Gilroy R."/>
            <person name="Ravi A."/>
            <person name="Getino M."/>
            <person name="Pursley I."/>
            <person name="Horton D.L."/>
            <person name="Alikhan N.F."/>
            <person name="Baker D."/>
            <person name="Gharbi K."/>
            <person name="Hall N."/>
            <person name="Watson M."/>
            <person name="Adriaenssens E.M."/>
            <person name="Foster-Nyarko E."/>
            <person name="Jarju S."/>
            <person name="Secka A."/>
            <person name="Antonio M."/>
            <person name="Oren A."/>
            <person name="Chaudhuri R.R."/>
            <person name="La Ragione R."/>
            <person name="Hildebrand F."/>
            <person name="Pallen M.J."/>
        </authorList>
    </citation>
    <scope>NUCLEOTIDE SEQUENCE</scope>
    <source>
        <strain evidence="2">ChiHecec3B27-6122</strain>
    </source>
</reference>
<gene>
    <name evidence="2" type="ORF">IAD42_06005</name>
</gene>
<dbReference type="InterPro" id="IPR014509">
    <property type="entry name" value="YjdF-like"/>
</dbReference>
<keyword evidence="1" id="KW-0812">Transmembrane</keyword>
<keyword evidence="1" id="KW-1133">Transmembrane helix</keyword>
<evidence type="ECO:0000313" key="3">
    <source>
        <dbReference type="Proteomes" id="UP000886876"/>
    </source>
</evidence>